<reference evidence="1" key="2">
    <citation type="submission" date="2020-11" db="EMBL/GenBank/DDBJ databases">
        <authorList>
            <person name="McCartney M.A."/>
            <person name="Auch B."/>
            <person name="Kono T."/>
            <person name="Mallez S."/>
            <person name="Becker A."/>
            <person name="Gohl D.M."/>
            <person name="Silverstein K.A.T."/>
            <person name="Koren S."/>
            <person name="Bechman K.B."/>
            <person name="Herman A."/>
            <person name="Abrahante J.E."/>
            <person name="Garbe J."/>
        </authorList>
    </citation>
    <scope>NUCLEOTIDE SEQUENCE</scope>
    <source>
        <strain evidence="1">Duluth1</strain>
        <tissue evidence="1">Whole animal</tissue>
    </source>
</reference>
<comment type="caution">
    <text evidence="1">The sequence shown here is derived from an EMBL/GenBank/DDBJ whole genome shotgun (WGS) entry which is preliminary data.</text>
</comment>
<evidence type="ECO:0000313" key="2">
    <source>
        <dbReference type="Proteomes" id="UP000828390"/>
    </source>
</evidence>
<proteinExistence type="predicted"/>
<gene>
    <name evidence="1" type="ORF">DPMN_034304</name>
</gene>
<keyword evidence="2" id="KW-1185">Reference proteome</keyword>
<sequence>MPLCIDCRLTVQSSARVSQVSDTMSQAFKSLLTASLYLKAGRYYVLWDSYIVLYAHVSKSAEATLSKKGEHDLKPSTYVLECLSVVLSLDIQNALQAPHVTGVDAAYMSRAVRRRPPRGYSPDEGYVADILVHGVCLFRLTVRPKYVHA</sequence>
<reference evidence="1" key="1">
    <citation type="journal article" date="2019" name="bioRxiv">
        <title>The Genome of the Zebra Mussel, Dreissena polymorpha: A Resource for Invasive Species Research.</title>
        <authorList>
            <person name="McCartney M.A."/>
            <person name="Auch B."/>
            <person name="Kono T."/>
            <person name="Mallez S."/>
            <person name="Zhang Y."/>
            <person name="Obille A."/>
            <person name="Becker A."/>
            <person name="Abrahante J.E."/>
            <person name="Garbe J."/>
            <person name="Badalamenti J.P."/>
            <person name="Herman A."/>
            <person name="Mangelson H."/>
            <person name="Liachko I."/>
            <person name="Sullivan S."/>
            <person name="Sone E.D."/>
            <person name="Koren S."/>
            <person name="Silverstein K.A.T."/>
            <person name="Beckman K.B."/>
            <person name="Gohl D.M."/>
        </authorList>
    </citation>
    <scope>NUCLEOTIDE SEQUENCE</scope>
    <source>
        <strain evidence="1">Duluth1</strain>
        <tissue evidence="1">Whole animal</tissue>
    </source>
</reference>
<evidence type="ECO:0000313" key="1">
    <source>
        <dbReference type="EMBL" id="KAH3871110.1"/>
    </source>
</evidence>
<dbReference type="AlphaFoldDB" id="A0A9D4RLY8"/>
<dbReference type="Proteomes" id="UP000828390">
    <property type="component" value="Unassembled WGS sequence"/>
</dbReference>
<name>A0A9D4RLY8_DREPO</name>
<accession>A0A9D4RLY8</accession>
<dbReference type="EMBL" id="JAIWYP010000002">
    <property type="protein sequence ID" value="KAH3871110.1"/>
    <property type="molecule type" value="Genomic_DNA"/>
</dbReference>
<organism evidence="1 2">
    <name type="scientific">Dreissena polymorpha</name>
    <name type="common">Zebra mussel</name>
    <name type="synonym">Mytilus polymorpha</name>
    <dbReference type="NCBI Taxonomy" id="45954"/>
    <lineage>
        <taxon>Eukaryota</taxon>
        <taxon>Metazoa</taxon>
        <taxon>Spiralia</taxon>
        <taxon>Lophotrochozoa</taxon>
        <taxon>Mollusca</taxon>
        <taxon>Bivalvia</taxon>
        <taxon>Autobranchia</taxon>
        <taxon>Heteroconchia</taxon>
        <taxon>Euheterodonta</taxon>
        <taxon>Imparidentia</taxon>
        <taxon>Neoheterodontei</taxon>
        <taxon>Myida</taxon>
        <taxon>Dreissenoidea</taxon>
        <taxon>Dreissenidae</taxon>
        <taxon>Dreissena</taxon>
    </lineage>
</organism>
<protein>
    <submittedName>
        <fullName evidence="1">Uncharacterized protein</fullName>
    </submittedName>
</protein>